<sequence>MGEMILLQSFRYPPKLEPGFYWYDKVSGYWGKVVGTSRVDFKPSDTDIFYAAGITSSNGLMYMDFQFPPSAYAGSGLDDDEQQETLSRCQLIRIHTKGLGENCKCLGMFEDVHIVIFSIAITDYNEYHEDTDGMIMDRMMEKVRHSTSLGINPTALEYAKEIINWEDERNVAVNTWPAPFFSSLYHVDLKCLPLHLRRVLSSDTSSCCICQLCLPNVISRSGNALPPSTAAEKVSIFASSSLCTCLSLFSQ</sequence>
<dbReference type="GO" id="GO:0031683">
    <property type="term" value="F:G-protein beta/gamma-subunit complex binding"/>
    <property type="evidence" value="ECO:0007669"/>
    <property type="project" value="InterPro"/>
</dbReference>
<evidence type="ECO:0000313" key="3">
    <source>
        <dbReference type="EMBL" id="KAG6523326.1"/>
    </source>
</evidence>
<dbReference type="AlphaFoldDB" id="A0A8J5H8W2"/>
<reference evidence="3 4" key="1">
    <citation type="submission" date="2020-08" db="EMBL/GenBank/DDBJ databases">
        <title>Plant Genome Project.</title>
        <authorList>
            <person name="Zhang R.-G."/>
        </authorList>
    </citation>
    <scope>NUCLEOTIDE SEQUENCE [LARGE SCALE GENOMIC DNA]</scope>
    <source>
        <tissue evidence="3">Rhizome</tissue>
    </source>
</reference>
<keyword evidence="4" id="KW-1185">Reference proteome</keyword>
<dbReference type="Proteomes" id="UP000734854">
    <property type="component" value="Unassembled WGS sequence"/>
</dbReference>
<proteinExistence type="predicted"/>
<dbReference type="EMBL" id="JACMSC010000004">
    <property type="protein sequence ID" value="KAG6523326.1"/>
    <property type="molecule type" value="Genomic_DNA"/>
</dbReference>
<comment type="caution">
    <text evidence="3">The sequence shown here is derived from an EMBL/GenBank/DDBJ whole genome shotgun (WGS) entry which is preliminary data.</text>
</comment>
<dbReference type="GO" id="GO:0003924">
    <property type="term" value="F:GTPase activity"/>
    <property type="evidence" value="ECO:0007669"/>
    <property type="project" value="InterPro"/>
</dbReference>
<keyword evidence="1" id="KW-0547">Nucleotide-binding</keyword>
<dbReference type="GO" id="GO:0005525">
    <property type="term" value="F:GTP binding"/>
    <property type="evidence" value="ECO:0007669"/>
    <property type="project" value="UniProtKB-KW"/>
</dbReference>
<gene>
    <name evidence="3" type="ORF">ZIOFF_013182</name>
</gene>
<dbReference type="PANTHER" id="PTHR10218:SF222">
    <property type="entry name" value="EXTRA-LARGE GUANINE NUCLEOTIDE-BINDING PROTEIN 1"/>
    <property type="match status" value="1"/>
</dbReference>
<dbReference type="InterPro" id="IPR001019">
    <property type="entry name" value="Gprotein_alpha_su"/>
</dbReference>
<accession>A0A8J5H8W2</accession>
<dbReference type="GO" id="GO:0001664">
    <property type="term" value="F:G protein-coupled receptor binding"/>
    <property type="evidence" value="ECO:0007669"/>
    <property type="project" value="TreeGrafter"/>
</dbReference>
<dbReference type="GO" id="GO:0007188">
    <property type="term" value="P:adenylate cyclase-modulating G protein-coupled receptor signaling pathway"/>
    <property type="evidence" value="ECO:0007669"/>
    <property type="project" value="TreeGrafter"/>
</dbReference>
<organism evidence="3 4">
    <name type="scientific">Zingiber officinale</name>
    <name type="common">Ginger</name>
    <name type="synonym">Amomum zingiber</name>
    <dbReference type="NCBI Taxonomy" id="94328"/>
    <lineage>
        <taxon>Eukaryota</taxon>
        <taxon>Viridiplantae</taxon>
        <taxon>Streptophyta</taxon>
        <taxon>Embryophyta</taxon>
        <taxon>Tracheophyta</taxon>
        <taxon>Spermatophyta</taxon>
        <taxon>Magnoliopsida</taxon>
        <taxon>Liliopsida</taxon>
        <taxon>Zingiberales</taxon>
        <taxon>Zingiberaceae</taxon>
        <taxon>Zingiber</taxon>
    </lineage>
</organism>
<evidence type="ECO:0000313" key="4">
    <source>
        <dbReference type="Proteomes" id="UP000734854"/>
    </source>
</evidence>
<protein>
    <submittedName>
        <fullName evidence="3">Uncharacterized protein</fullName>
    </submittedName>
</protein>
<dbReference type="GO" id="GO:0005737">
    <property type="term" value="C:cytoplasm"/>
    <property type="evidence" value="ECO:0007669"/>
    <property type="project" value="TreeGrafter"/>
</dbReference>
<dbReference type="GO" id="GO:0005834">
    <property type="term" value="C:heterotrimeric G-protein complex"/>
    <property type="evidence" value="ECO:0007669"/>
    <property type="project" value="TreeGrafter"/>
</dbReference>
<dbReference type="PANTHER" id="PTHR10218">
    <property type="entry name" value="GTP-BINDING PROTEIN ALPHA SUBUNIT"/>
    <property type="match status" value="1"/>
</dbReference>
<evidence type="ECO:0000256" key="2">
    <source>
        <dbReference type="ARBA" id="ARBA00023134"/>
    </source>
</evidence>
<keyword evidence="2" id="KW-0342">GTP-binding</keyword>
<name>A0A8J5H8W2_ZINOF</name>
<evidence type="ECO:0000256" key="1">
    <source>
        <dbReference type="ARBA" id="ARBA00022741"/>
    </source>
</evidence>